<dbReference type="AlphaFoldDB" id="D4DVH0"/>
<dbReference type="Proteomes" id="UP000005536">
    <property type="component" value="Unassembled WGS sequence"/>
</dbReference>
<evidence type="ECO:0000313" key="1">
    <source>
        <dbReference type="EMBL" id="EFE48170.1"/>
    </source>
</evidence>
<organism evidence="1 2">
    <name type="scientific">Neisseria elongata subsp. glycolytica ATCC 29315</name>
    <dbReference type="NCBI Taxonomy" id="546263"/>
    <lineage>
        <taxon>Bacteria</taxon>
        <taxon>Pseudomonadati</taxon>
        <taxon>Pseudomonadota</taxon>
        <taxon>Betaproteobacteria</taxon>
        <taxon>Neisseriales</taxon>
        <taxon>Neisseriaceae</taxon>
        <taxon>Neisseria</taxon>
    </lineage>
</organism>
<comment type="caution">
    <text evidence="1">The sequence shown here is derived from an EMBL/GenBank/DDBJ whole genome shotgun (WGS) entry which is preliminary data.</text>
</comment>
<name>D4DVH0_NEIEG</name>
<reference evidence="1 2" key="1">
    <citation type="submission" date="2010-02" db="EMBL/GenBank/DDBJ databases">
        <authorList>
            <person name="Weinstock G."/>
            <person name="Sodergren E."/>
            <person name="Clifton S."/>
            <person name="Fulton L."/>
            <person name="Fulton B."/>
            <person name="Courtney L."/>
            <person name="Fronick C."/>
            <person name="Harrison M."/>
            <person name="Strong C."/>
            <person name="Farmer C."/>
            <person name="Delahaunty K."/>
            <person name="Markovic C."/>
            <person name="Hall O."/>
            <person name="Minx P."/>
            <person name="Tomlinson C."/>
            <person name="Mitreva M."/>
            <person name="Nelson J."/>
            <person name="Hou S."/>
            <person name="Wollam A."/>
            <person name="Pepin K.H."/>
            <person name="Johnson M."/>
            <person name="Bhonagiri V."/>
            <person name="Zhang X."/>
            <person name="Suruliraj S."/>
            <person name="Warren W."/>
            <person name="Chinwalla A."/>
            <person name="Mardis E.R."/>
            <person name="Wilson R.K."/>
        </authorList>
    </citation>
    <scope>NUCLEOTIDE SEQUENCE [LARGE SCALE GENOMIC DNA]</scope>
    <source>
        <strain evidence="1 2">ATCC 29315</strain>
    </source>
</reference>
<gene>
    <name evidence="1" type="ORF">NEIELOOT_03087</name>
</gene>
<proteinExistence type="predicted"/>
<dbReference type="EMBL" id="ADBF01000259">
    <property type="protein sequence ID" value="EFE48170.1"/>
    <property type="molecule type" value="Genomic_DNA"/>
</dbReference>
<evidence type="ECO:0008006" key="3">
    <source>
        <dbReference type="Google" id="ProtNLM"/>
    </source>
</evidence>
<sequence length="45" mass="5400">MIRKHIQRPSEKKNRRIETALKFKFRGCPGYLGQPSFIFRQSVCF</sequence>
<evidence type="ECO:0000313" key="2">
    <source>
        <dbReference type="Proteomes" id="UP000005536"/>
    </source>
</evidence>
<protein>
    <recommendedName>
        <fullName evidence="3">Transposase</fullName>
    </recommendedName>
</protein>
<accession>D4DVH0</accession>